<proteinExistence type="predicted"/>
<dbReference type="Proteomes" id="UP000646827">
    <property type="component" value="Unassembled WGS sequence"/>
</dbReference>
<keyword evidence="2" id="KW-1185">Reference proteome</keyword>
<dbReference type="OrthoDB" id="2219666at2759"/>
<comment type="caution">
    <text evidence="1">The sequence shown here is derived from an EMBL/GenBank/DDBJ whole genome shotgun (WGS) entry which is preliminary data.</text>
</comment>
<protein>
    <submittedName>
        <fullName evidence="1">Uncharacterized protein</fullName>
    </submittedName>
</protein>
<evidence type="ECO:0000313" key="2">
    <source>
        <dbReference type="Proteomes" id="UP000646827"/>
    </source>
</evidence>
<sequence length="121" mass="14613">MFIEKYKFKEIEIMMKEDTQFNGIWFSNQQLSYMFDEHAQLRQVKSKFDRLSTYLCYCFSSKFTNDVRTRPYTIWTIVDRSRNQDRHSSVMASSKFFKHIAAQVWDKGAMATLKLDFVKYL</sequence>
<organism evidence="1 2">
    <name type="scientific">Circinella minor</name>
    <dbReference type="NCBI Taxonomy" id="1195481"/>
    <lineage>
        <taxon>Eukaryota</taxon>
        <taxon>Fungi</taxon>
        <taxon>Fungi incertae sedis</taxon>
        <taxon>Mucoromycota</taxon>
        <taxon>Mucoromycotina</taxon>
        <taxon>Mucoromycetes</taxon>
        <taxon>Mucorales</taxon>
        <taxon>Lichtheimiaceae</taxon>
        <taxon>Circinella</taxon>
    </lineage>
</organism>
<name>A0A8H7VF40_9FUNG</name>
<dbReference type="EMBL" id="JAEPRB010000635">
    <property type="protein sequence ID" value="KAG2214148.1"/>
    <property type="molecule type" value="Genomic_DNA"/>
</dbReference>
<gene>
    <name evidence="1" type="ORF">INT45_012097</name>
</gene>
<dbReference type="AlphaFoldDB" id="A0A8H7VF40"/>
<accession>A0A8H7VF40</accession>
<evidence type="ECO:0000313" key="1">
    <source>
        <dbReference type="EMBL" id="KAG2214148.1"/>
    </source>
</evidence>
<reference evidence="1 2" key="1">
    <citation type="submission" date="2020-12" db="EMBL/GenBank/DDBJ databases">
        <title>Metabolic potential, ecology and presence of endohyphal bacteria is reflected in genomic diversity of Mucoromycotina.</title>
        <authorList>
            <person name="Muszewska A."/>
            <person name="Okrasinska A."/>
            <person name="Steczkiewicz K."/>
            <person name="Drgas O."/>
            <person name="Orlowska M."/>
            <person name="Perlinska-Lenart U."/>
            <person name="Aleksandrzak-Piekarczyk T."/>
            <person name="Szatraj K."/>
            <person name="Zielenkiewicz U."/>
            <person name="Pilsyk S."/>
            <person name="Malc E."/>
            <person name="Mieczkowski P."/>
            <person name="Kruszewska J.S."/>
            <person name="Biernat P."/>
            <person name="Pawlowska J."/>
        </authorList>
    </citation>
    <scope>NUCLEOTIDE SEQUENCE [LARGE SCALE GENOMIC DNA]</scope>
    <source>
        <strain evidence="1 2">CBS 142.35</strain>
    </source>
</reference>